<dbReference type="PANTHER" id="PTHR48228:SF5">
    <property type="entry name" value="ALPHA-METHYLACYL-COA RACEMASE"/>
    <property type="match status" value="1"/>
</dbReference>
<dbReference type="InterPro" id="IPR050509">
    <property type="entry name" value="CoA-transferase_III"/>
</dbReference>
<dbReference type="Pfam" id="PF02515">
    <property type="entry name" value="CoA_transf_3"/>
    <property type="match status" value="1"/>
</dbReference>
<dbReference type="PANTHER" id="PTHR48228">
    <property type="entry name" value="SUCCINYL-COA--D-CITRAMALATE COA-TRANSFERASE"/>
    <property type="match status" value="1"/>
</dbReference>
<dbReference type="AlphaFoldDB" id="A0A5E4UXC4"/>
<protein>
    <submittedName>
        <fullName evidence="1">Carnitine dehydratase</fullName>
    </submittedName>
</protein>
<dbReference type="InterPro" id="IPR003673">
    <property type="entry name" value="CoA-Trfase_fam_III"/>
</dbReference>
<dbReference type="EMBL" id="CABPSL010000007">
    <property type="protein sequence ID" value="VVE04662.1"/>
    <property type="molecule type" value="Genomic_DNA"/>
</dbReference>
<dbReference type="RefSeq" id="WP_174975120.1">
    <property type="nucleotide sequence ID" value="NZ_CABPSL010000007.1"/>
</dbReference>
<proteinExistence type="predicted"/>
<dbReference type="InterPro" id="IPR023606">
    <property type="entry name" value="CoA-Trfase_III_dom_1_sf"/>
</dbReference>
<evidence type="ECO:0000313" key="1">
    <source>
        <dbReference type="EMBL" id="VVE04662.1"/>
    </source>
</evidence>
<sequence length="312" mass="33566">MDLFPLKGVKVVNFGLNLPGPMLAMRLKKKGAEVLHIEPPVGDPTRTMFVDASGTPLLHEWLHAGSEVLSLDLTDDVQRRRALSECEVADVVIDSFLPGTLGKLGIDAGSLRDRNAKLVYCSIVGFGSNAGAAAIPGHDINFLAASGLAHALGLSPWRKLPVFPVGDIAGGVLAAEAEVLAALYARSKSGNGRQIEISIVEVLEGLNLLADVARQVPDDRFSAFLSGDFPCYRIYETADNTMVALGALEPKFWARFCTLIGCPELIRHQFDTREHAGRCHQVVEQVLRGKGASEWEALSLSAPCCLTEVRQA</sequence>
<dbReference type="InterPro" id="IPR044855">
    <property type="entry name" value="CoA-Trfase_III_dom3_sf"/>
</dbReference>
<evidence type="ECO:0000313" key="2">
    <source>
        <dbReference type="Proteomes" id="UP000384354"/>
    </source>
</evidence>
<reference evidence="1 2" key="1">
    <citation type="submission" date="2019-08" db="EMBL/GenBank/DDBJ databases">
        <authorList>
            <person name="Peeters C."/>
        </authorList>
    </citation>
    <scope>NUCLEOTIDE SEQUENCE [LARGE SCALE GENOMIC DNA]</scope>
    <source>
        <strain evidence="1 2">LMG 31106</strain>
    </source>
</reference>
<dbReference type="Gene3D" id="3.30.1540.10">
    <property type="entry name" value="formyl-coa transferase, domain 3"/>
    <property type="match status" value="1"/>
</dbReference>
<dbReference type="GO" id="GO:0003824">
    <property type="term" value="F:catalytic activity"/>
    <property type="evidence" value="ECO:0007669"/>
    <property type="project" value="InterPro"/>
</dbReference>
<dbReference type="SUPFAM" id="SSF89796">
    <property type="entry name" value="CoA-transferase family III (CaiB/BaiF)"/>
    <property type="match status" value="1"/>
</dbReference>
<dbReference type="Proteomes" id="UP000384354">
    <property type="component" value="Unassembled WGS sequence"/>
</dbReference>
<accession>A0A5E4UXC4</accession>
<gene>
    <name evidence="1" type="ORF">PCE31106_02305</name>
</gene>
<name>A0A5E4UXC4_9BURK</name>
<organism evidence="1 2">
    <name type="scientific">Pandoraea cepalis</name>
    <dbReference type="NCBI Taxonomy" id="2508294"/>
    <lineage>
        <taxon>Bacteria</taxon>
        <taxon>Pseudomonadati</taxon>
        <taxon>Pseudomonadota</taxon>
        <taxon>Betaproteobacteria</taxon>
        <taxon>Burkholderiales</taxon>
        <taxon>Burkholderiaceae</taxon>
        <taxon>Pandoraea</taxon>
    </lineage>
</organism>
<dbReference type="Gene3D" id="3.40.50.10540">
    <property type="entry name" value="Crotonobetainyl-coa:carnitine coa-transferase, domain 1"/>
    <property type="match status" value="1"/>
</dbReference>